<dbReference type="Gene3D" id="3.40.605.10">
    <property type="entry name" value="Aldehyde Dehydrogenase, Chain A, domain 1"/>
    <property type="match status" value="1"/>
</dbReference>
<sequence length="109" mass="12181">MIIAQDEIFGPVMSLMKFKTIEEGIKRANNTKYGLAAGIVTKNIDTANTVSRSIRAGVIWVNCYFAFGNDIPYGGYKQSGFGREYGMEGLKQYLQQKSVVTPIYNSPWL</sequence>
<dbReference type="Proteomes" id="UP001341840">
    <property type="component" value="Unassembled WGS sequence"/>
</dbReference>
<organism evidence="2 3">
    <name type="scientific">Stylosanthes scabra</name>
    <dbReference type="NCBI Taxonomy" id="79078"/>
    <lineage>
        <taxon>Eukaryota</taxon>
        <taxon>Viridiplantae</taxon>
        <taxon>Streptophyta</taxon>
        <taxon>Embryophyta</taxon>
        <taxon>Tracheophyta</taxon>
        <taxon>Spermatophyta</taxon>
        <taxon>Magnoliopsida</taxon>
        <taxon>eudicotyledons</taxon>
        <taxon>Gunneridae</taxon>
        <taxon>Pentapetalae</taxon>
        <taxon>rosids</taxon>
        <taxon>fabids</taxon>
        <taxon>Fabales</taxon>
        <taxon>Fabaceae</taxon>
        <taxon>Papilionoideae</taxon>
        <taxon>50 kb inversion clade</taxon>
        <taxon>dalbergioids sensu lato</taxon>
        <taxon>Dalbergieae</taxon>
        <taxon>Pterocarpus clade</taxon>
        <taxon>Stylosanthes</taxon>
    </lineage>
</organism>
<gene>
    <name evidence="2" type="primary">ALDH1</name>
    <name evidence="2" type="ORF">PIB30_034736</name>
</gene>
<dbReference type="InterPro" id="IPR016163">
    <property type="entry name" value="Ald_DH_C"/>
</dbReference>
<dbReference type="EMBL" id="JASCZI010181405">
    <property type="protein sequence ID" value="MED6183073.1"/>
    <property type="molecule type" value="Genomic_DNA"/>
</dbReference>
<name>A0ABU6WDU6_9FABA</name>
<evidence type="ECO:0000313" key="2">
    <source>
        <dbReference type="EMBL" id="MED6183073.1"/>
    </source>
</evidence>
<evidence type="ECO:0000313" key="3">
    <source>
        <dbReference type="Proteomes" id="UP001341840"/>
    </source>
</evidence>
<feature type="domain" description="Aldehyde dehydrogenase" evidence="1">
    <location>
        <begin position="1"/>
        <end position="99"/>
    </location>
</feature>
<dbReference type="SUPFAM" id="SSF53720">
    <property type="entry name" value="ALDH-like"/>
    <property type="match status" value="1"/>
</dbReference>
<accession>A0ABU6WDU6</accession>
<comment type="caution">
    <text evidence="2">The sequence shown here is derived from an EMBL/GenBank/DDBJ whole genome shotgun (WGS) entry which is preliminary data.</text>
</comment>
<dbReference type="Gene3D" id="3.40.309.10">
    <property type="entry name" value="Aldehyde Dehydrogenase, Chain A, domain 2"/>
    <property type="match status" value="1"/>
</dbReference>
<evidence type="ECO:0000259" key="1">
    <source>
        <dbReference type="Pfam" id="PF00171"/>
    </source>
</evidence>
<keyword evidence="3" id="KW-1185">Reference proteome</keyword>
<dbReference type="InterPro" id="IPR016162">
    <property type="entry name" value="Ald_DH_N"/>
</dbReference>
<dbReference type="InterPro" id="IPR016161">
    <property type="entry name" value="Ald_DH/histidinol_DH"/>
</dbReference>
<dbReference type="InterPro" id="IPR015590">
    <property type="entry name" value="Aldehyde_DH_dom"/>
</dbReference>
<proteinExistence type="predicted"/>
<reference evidence="2 3" key="1">
    <citation type="journal article" date="2023" name="Plants (Basel)">
        <title>Bridging the Gap: Combining Genomics and Transcriptomics Approaches to Understand Stylosanthes scabra, an Orphan Legume from the Brazilian Caatinga.</title>
        <authorList>
            <person name="Ferreira-Neto J.R.C."/>
            <person name="da Silva M.D."/>
            <person name="Binneck E."/>
            <person name="de Melo N.F."/>
            <person name="da Silva R.H."/>
            <person name="de Melo A.L.T.M."/>
            <person name="Pandolfi V."/>
            <person name="Bustamante F.O."/>
            <person name="Brasileiro-Vidal A.C."/>
            <person name="Benko-Iseppon A.M."/>
        </authorList>
    </citation>
    <scope>NUCLEOTIDE SEQUENCE [LARGE SCALE GENOMIC DNA]</scope>
    <source>
        <tissue evidence="2">Leaves</tissue>
    </source>
</reference>
<dbReference type="PANTHER" id="PTHR11699">
    <property type="entry name" value="ALDEHYDE DEHYDROGENASE-RELATED"/>
    <property type="match status" value="1"/>
</dbReference>
<dbReference type="Pfam" id="PF00171">
    <property type="entry name" value="Aldedh"/>
    <property type="match status" value="1"/>
</dbReference>
<protein>
    <submittedName>
        <fullName evidence="2">Aldehyde dehydrogenase, cytosolic 1</fullName>
    </submittedName>
</protein>